<name>A0ABN3C569_9ACTN</name>
<sequence length="82" mass="8568">MPDGGHEVGQGLAGAGARLDGQVLVVVDGLLDGADHGDLALPFAPAESVDRDAEQCVHWWEMGVRHGTKRYRHSGVAAPNAV</sequence>
<evidence type="ECO:0000313" key="2">
    <source>
        <dbReference type="Proteomes" id="UP001499843"/>
    </source>
</evidence>
<organism evidence="1 2">
    <name type="scientific">Nonomuraea monospora</name>
    <dbReference type="NCBI Taxonomy" id="568818"/>
    <lineage>
        <taxon>Bacteria</taxon>
        <taxon>Bacillati</taxon>
        <taxon>Actinomycetota</taxon>
        <taxon>Actinomycetes</taxon>
        <taxon>Streptosporangiales</taxon>
        <taxon>Streptosporangiaceae</taxon>
        <taxon>Nonomuraea</taxon>
    </lineage>
</organism>
<dbReference type="EMBL" id="BAAAQX010000001">
    <property type="protein sequence ID" value="GAA2204437.1"/>
    <property type="molecule type" value="Genomic_DNA"/>
</dbReference>
<evidence type="ECO:0000313" key="1">
    <source>
        <dbReference type="EMBL" id="GAA2204437.1"/>
    </source>
</evidence>
<dbReference type="Proteomes" id="UP001499843">
    <property type="component" value="Unassembled WGS sequence"/>
</dbReference>
<protein>
    <submittedName>
        <fullName evidence="1">Uncharacterized protein</fullName>
    </submittedName>
</protein>
<gene>
    <name evidence="1" type="ORF">GCM10009850_003620</name>
</gene>
<keyword evidence="2" id="KW-1185">Reference proteome</keyword>
<accession>A0ABN3C569</accession>
<comment type="caution">
    <text evidence="1">The sequence shown here is derived from an EMBL/GenBank/DDBJ whole genome shotgun (WGS) entry which is preliminary data.</text>
</comment>
<reference evidence="2" key="1">
    <citation type="journal article" date="2019" name="Int. J. Syst. Evol. Microbiol.">
        <title>The Global Catalogue of Microorganisms (GCM) 10K type strain sequencing project: providing services to taxonomists for standard genome sequencing and annotation.</title>
        <authorList>
            <consortium name="The Broad Institute Genomics Platform"/>
            <consortium name="The Broad Institute Genome Sequencing Center for Infectious Disease"/>
            <person name="Wu L."/>
            <person name="Ma J."/>
        </authorList>
    </citation>
    <scope>NUCLEOTIDE SEQUENCE [LARGE SCALE GENOMIC DNA]</scope>
    <source>
        <strain evidence="2">JCM 16114</strain>
    </source>
</reference>
<proteinExistence type="predicted"/>